<evidence type="ECO:0000259" key="1">
    <source>
        <dbReference type="PROSITE" id="PS51203"/>
    </source>
</evidence>
<dbReference type="EMBL" id="JADAQX010000560">
    <property type="protein sequence ID" value="KAF8819897.1"/>
    <property type="molecule type" value="Genomic_DNA"/>
</dbReference>
<feature type="domain" description="CS" evidence="1">
    <location>
        <begin position="229"/>
        <end position="328"/>
    </location>
</feature>
<comment type="caution">
    <text evidence="2">The sequence shown here is derived from an EMBL/GenBank/DDBJ whole genome shotgun (WGS) entry which is preliminary data.</text>
</comment>
<reference evidence="2 3" key="1">
    <citation type="journal article" date="2020" name="bioRxiv">
        <title>Metabolic contributions of an alphaproteobacterial endosymbiont in the apicomplexan Cardiosporidium cionae.</title>
        <authorList>
            <person name="Hunter E.S."/>
            <person name="Paight C.J."/>
            <person name="Lane C.E."/>
        </authorList>
    </citation>
    <scope>NUCLEOTIDE SEQUENCE [LARGE SCALE GENOMIC DNA]</scope>
    <source>
        <strain evidence="2">ESH_2018</strain>
    </source>
</reference>
<dbReference type="Proteomes" id="UP000823046">
    <property type="component" value="Unassembled WGS sequence"/>
</dbReference>
<name>A0ABQ7J7D0_9APIC</name>
<dbReference type="InterPro" id="IPR007052">
    <property type="entry name" value="CS_dom"/>
</dbReference>
<protein>
    <submittedName>
        <fullName evidence="2">Nuclear distribution protein C</fullName>
    </submittedName>
</protein>
<proteinExistence type="predicted"/>
<dbReference type="PROSITE" id="PS51203">
    <property type="entry name" value="CS"/>
    <property type="match status" value="1"/>
</dbReference>
<dbReference type="Gene3D" id="2.60.40.790">
    <property type="match status" value="1"/>
</dbReference>
<dbReference type="Pfam" id="PF04969">
    <property type="entry name" value="CS"/>
    <property type="match status" value="1"/>
</dbReference>
<dbReference type="InterPro" id="IPR008978">
    <property type="entry name" value="HSP20-like_chaperone"/>
</dbReference>
<dbReference type="SUPFAM" id="SSF49764">
    <property type="entry name" value="HSP20-like chaperones"/>
    <property type="match status" value="1"/>
</dbReference>
<evidence type="ECO:0000313" key="3">
    <source>
        <dbReference type="Proteomes" id="UP000823046"/>
    </source>
</evidence>
<evidence type="ECO:0000313" key="2">
    <source>
        <dbReference type="EMBL" id="KAF8819897.1"/>
    </source>
</evidence>
<keyword evidence="3" id="KW-1185">Reference proteome</keyword>
<gene>
    <name evidence="2" type="ORF">IE077_003825</name>
</gene>
<sequence>MSMKAIKIPLGASYAFSPSLTNSYRSSSKKICNLISSSRYNYQEFLGKMHPASSNGHLKAIPNQFSSSDREPGGAKFPLSFDPSDVSQLQRHILAGEFGEELAQLYKQIEVEYAACWNSSNVSSSGLPPLNFSDVDSILTSRDPYIEDFTKSVFTLPPSSGGLHSRLSTGNTSTLPEEDSLITFPLQEGLVDPLGEETPTKEDSLKSMISRYYEQRGFKKLPPQTALLLTNETFFWRESIDTIQLRIPLESDCKLSDIQFHCHLHSLSLSMKNKRTNTWTLLLNGKLKNFVQCDEAFWAFEEGKGGKLYLNALIPKRRKNACIWYSLFKEE</sequence>
<accession>A0ABQ7J7D0</accession>
<organism evidence="2 3">
    <name type="scientific">Cardiosporidium cionae</name>
    <dbReference type="NCBI Taxonomy" id="476202"/>
    <lineage>
        <taxon>Eukaryota</taxon>
        <taxon>Sar</taxon>
        <taxon>Alveolata</taxon>
        <taxon>Apicomplexa</taxon>
        <taxon>Aconoidasida</taxon>
        <taxon>Nephromycida</taxon>
        <taxon>Cardiosporidium</taxon>
    </lineage>
</organism>